<dbReference type="PANTHER" id="PTHR42872">
    <property type="entry name" value="PROTEIN-GLUTAMATE METHYLESTERASE/PROTEIN-GLUTAMINE GLUTAMINASE"/>
    <property type="match status" value="1"/>
</dbReference>
<keyword evidence="3 5" id="KW-0378">Hydrolase</keyword>
<comment type="function">
    <text evidence="5">Involved in chemotaxis. Part of a chemotaxis signal transduction system that modulates chemotaxis in response to various stimuli. Catalyzes the demethylation of specific methylglutamate residues introduced into the chemoreceptors (methyl-accepting chemotaxis proteins or MCP) by CheR. Also mediates the irreversible deamidation of specific glutamine residues to glutamic acid.</text>
</comment>
<feature type="active site" evidence="5 6">
    <location>
        <position position="316"/>
    </location>
</feature>
<evidence type="ECO:0000256" key="4">
    <source>
        <dbReference type="ARBA" id="ARBA00048267"/>
    </source>
</evidence>
<dbReference type="GO" id="GO:0008984">
    <property type="term" value="F:protein-glutamate methylesterase activity"/>
    <property type="evidence" value="ECO:0007669"/>
    <property type="project" value="UniProtKB-UniRule"/>
</dbReference>
<evidence type="ECO:0000256" key="1">
    <source>
        <dbReference type="ARBA" id="ARBA00022490"/>
    </source>
</evidence>
<evidence type="ECO:0000256" key="3">
    <source>
        <dbReference type="ARBA" id="ARBA00022801"/>
    </source>
</evidence>
<feature type="domain" description="Response regulatory" evidence="9">
    <location>
        <begin position="5"/>
        <end position="121"/>
    </location>
</feature>
<dbReference type="GO" id="GO:0006935">
    <property type="term" value="P:chemotaxis"/>
    <property type="evidence" value="ECO:0007669"/>
    <property type="project" value="UniProtKB-UniRule"/>
</dbReference>
<dbReference type="AlphaFoldDB" id="T0H400"/>
<dbReference type="GO" id="GO:0005737">
    <property type="term" value="C:cytoplasm"/>
    <property type="evidence" value="ECO:0007669"/>
    <property type="project" value="UniProtKB-SubCell"/>
</dbReference>
<comment type="similarity">
    <text evidence="5">Belongs to the CheB family.</text>
</comment>
<dbReference type="Proteomes" id="UP000015527">
    <property type="component" value="Unassembled WGS sequence"/>
</dbReference>
<dbReference type="PATRIC" id="fig|1096930.3.peg.4485"/>
<feature type="region of interest" description="Disordered" evidence="8">
    <location>
        <begin position="155"/>
        <end position="177"/>
    </location>
</feature>
<dbReference type="Gene3D" id="3.40.50.180">
    <property type="entry name" value="Methylesterase CheB, C-terminal domain"/>
    <property type="match status" value="1"/>
</dbReference>
<dbReference type="RefSeq" id="WP_021236218.1">
    <property type="nucleotide sequence ID" value="NZ_ATHL01000153.1"/>
</dbReference>
<dbReference type="InterPro" id="IPR011006">
    <property type="entry name" value="CheY-like_superfamily"/>
</dbReference>
<organism evidence="11 12">
    <name type="scientific">Novosphingobium lindaniclasticum LE124</name>
    <dbReference type="NCBI Taxonomy" id="1096930"/>
    <lineage>
        <taxon>Bacteria</taxon>
        <taxon>Pseudomonadati</taxon>
        <taxon>Pseudomonadota</taxon>
        <taxon>Alphaproteobacteria</taxon>
        <taxon>Sphingomonadales</taxon>
        <taxon>Sphingomonadaceae</taxon>
        <taxon>Novosphingobium</taxon>
    </lineage>
</organism>
<feature type="domain" description="CheB-type methylesterase" evidence="10">
    <location>
        <begin position="180"/>
        <end position="373"/>
    </location>
</feature>
<keyword evidence="5 7" id="KW-0597">Phosphoprotein</keyword>
<dbReference type="Gene3D" id="3.40.50.2300">
    <property type="match status" value="1"/>
</dbReference>
<evidence type="ECO:0000313" key="11">
    <source>
        <dbReference type="EMBL" id="EQB07687.1"/>
    </source>
</evidence>
<dbReference type="GO" id="GO:0000156">
    <property type="term" value="F:phosphorelay response regulator activity"/>
    <property type="evidence" value="ECO:0007669"/>
    <property type="project" value="InterPro"/>
</dbReference>
<dbReference type="CDD" id="cd16432">
    <property type="entry name" value="CheB_Rec"/>
    <property type="match status" value="1"/>
</dbReference>
<dbReference type="EMBL" id="ATHL01000153">
    <property type="protein sequence ID" value="EQB07687.1"/>
    <property type="molecule type" value="Genomic_DNA"/>
</dbReference>
<accession>T0H400</accession>
<evidence type="ECO:0000256" key="7">
    <source>
        <dbReference type="PROSITE-ProRule" id="PRU00169"/>
    </source>
</evidence>
<dbReference type="PANTHER" id="PTHR42872:SF6">
    <property type="entry name" value="PROTEIN-GLUTAMATE METHYLESTERASE_PROTEIN-GLUTAMINE GLUTAMINASE"/>
    <property type="match status" value="1"/>
</dbReference>
<dbReference type="InterPro" id="IPR008248">
    <property type="entry name" value="CheB-like"/>
</dbReference>
<dbReference type="SMART" id="SM00448">
    <property type="entry name" value="REC"/>
    <property type="match status" value="1"/>
</dbReference>
<dbReference type="OrthoDB" id="9793421at2"/>
<dbReference type="PROSITE" id="PS50110">
    <property type="entry name" value="RESPONSE_REGULATORY"/>
    <property type="match status" value="1"/>
</dbReference>
<feature type="modified residue" description="4-aspartylphosphate" evidence="5 7">
    <location>
        <position position="55"/>
    </location>
</feature>
<comment type="catalytic activity">
    <reaction evidence="4 5">
        <text>[protein]-L-glutamate 5-O-methyl ester + H2O = L-glutamyl-[protein] + methanol + H(+)</text>
        <dbReference type="Rhea" id="RHEA:23236"/>
        <dbReference type="Rhea" id="RHEA-COMP:10208"/>
        <dbReference type="Rhea" id="RHEA-COMP:10311"/>
        <dbReference type="ChEBI" id="CHEBI:15377"/>
        <dbReference type="ChEBI" id="CHEBI:15378"/>
        <dbReference type="ChEBI" id="CHEBI:17790"/>
        <dbReference type="ChEBI" id="CHEBI:29973"/>
        <dbReference type="ChEBI" id="CHEBI:82795"/>
        <dbReference type="EC" id="3.1.1.61"/>
    </reaction>
</comment>
<evidence type="ECO:0000313" key="12">
    <source>
        <dbReference type="Proteomes" id="UP000015527"/>
    </source>
</evidence>
<dbReference type="SUPFAM" id="SSF52172">
    <property type="entry name" value="CheY-like"/>
    <property type="match status" value="1"/>
</dbReference>
<keyword evidence="2 5" id="KW-0145">Chemotaxis</keyword>
<dbReference type="Pfam" id="PF00072">
    <property type="entry name" value="Response_reg"/>
    <property type="match status" value="1"/>
</dbReference>
<dbReference type="PIRSF" id="PIRSF000876">
    <property type="entry name" value="RR_chemtxs_CheB"/>
    <property type="match status" value="1"/>
</dbReference>
<proteinExistence type="inferred from homology"/>
<evidence type="ECO:0000256" key="6">
    <source>
        <dbReference type="PROSITE-ProRule" id="PRU00050"/>
    </source>
</evidence>
<comment type="PTM">
    <text evidence="5">Phosphorylated by CheA. Phosphorylation of the N-terminal regulatory domain activates the methylesterase activity.</text>
</comment>
<dbReference type="SUPFAM" id="SSF52738">
    <property type="entry name" value="Methylesterase CheB, C-terminal domain"/>
    <property type="match status" value="1"/>
</dbReference>
<dbReference type="InterPro" id="IPR001789">
    <property type="entry name" value="Sig_transdc_resp-reg_receiver"/>
</dbReference>
<protein>
    <recommendedName>
        <fullName evidence="5">Protein-glutamate methylesterase/protein-glutamine glutaminase</fullName>
        <ecNumber evidence="5">3.1.1.61</ecNumber>
        <ecNumber evidence="5">3.5.1.44</ecNumber>
    </recommendedName>
</protein>
<keyword evidence="1 5" id="KW-0963">Cytoplasm</keyword>
<dbReference type="InterPro" id="IPR000673">
    <property type="entry name" value="Sig_transdc_resp-reg_Me-estase"/>
</dbReference>
<feature type="compositionally biased region" description="Low complexity" evidence="8">
    <location>
        <begin position="155"/>
        <end position="168"/>
    </location>
</feature>
<dbReference type="CDD" id="cd17541">
    <property type="entry name" value="REC_CheB-like"/>
    <property type="match status" value="1"/>
</dbReference>
<dbReference type="GO" id="GO:0050568">
    <property type="term" value="F:protein-glutamine glutaminase activity"/>
    <property type="evidence" value="ECO:0007669"/>
    <property type="project" value="UniProtKB-UniRule"/>
</dbReference>
<gene>
    <name evidence="5" type="primary">cheB</name>
    <name evidence="11" type="ORF">L284_22775</name>
</gene>
<evidence type="ECO:0000256" key="8">
    <source>
        <dbReference type="SAM" id="MobiDB-lite"/>
    </source>
</evidence>
<evidence type="ECO:0000259" key="10">
    <source>
        <dbReference type="PROSITE" id="PS50122"/>
    </source>
</evidence>
<dbReference type="EC" id="3.5.1.44" evidence="5"/>
<keyword evidence="12" id="KW-1185">Reference proteome</keyword>
<evidence type="ECO:0000256" key="5">
    <source>
        <dbReference type="HAMAP-Rule" id="MF_00099"/>
    </source>
</evidence>
<comment type="caution">
    <text evidence="11">The sequence shown here is derived from an EMBL/GenBank/DDBJ whole genome shotgun (WGS) entry which is preliminary data.</text>
</comment>
<dbReference type="Pfam" id="PF01339">
    <property type="entry name" value="CheB_methylest"/>
    <property type="match status" value="1"/>
</dbReference>
<comment type="catalytic activity">
    <reaction evidence="5">
        <text>L-glutaminyl-[protein] + H2O = L-glutamyl-[protein] + NH4(+)</text>
        <dbReference type="Rhea" id="RHEA:16441"/>
        <dbReference type="Rhea" id="RHEA-COMP:10207"/>
        <dbReference type="Rhea" id="RHEA-COMP:10208"/>
        <dbReference type="ChEBI" id="CHEBI:15377"/>
        <dbReference type="ChEBI" id="CHEBI:28938"/>
        <dbReference type="ChEBI" id="CHEBI:29973"/>
        <dbReference type="ChEBI" id="CHEBI:30011"/>
        <dbReference type="EC" id="3.5.1.44"/>
    </reaction>
</comment>
<dbReference type="InterPro" id="IPR035909">
    <property type="entry name" value="CheB_C"/>
</dbReference>
<name>T0H400_9SPHN</name>
<sequence length="373" mass="39221">MTQIRLLIVDDSALMRKLLTQLFSEDGGFEIAIARDGHEALAMLTAFAPDVVTMDIHMPQMDGLSCLDRIMVERPCPVVMVSALTQEGADETLEALSLGAVDFVAKPEGPISLELDRIADPLVEKVRAAASARVPRFLRLTDRVRARAAKGAGRAAPAPISARPASRATIRPAGSSAGPPIEDVAAVIVGASTGGPPALDALLEPLPADFPWPIVIAQHMPASFTGPLAHRLDRQCALSVREVTVAEPLQGGTVYIGRGDADLILSRRRGEPVVMAAPARAELHWHPSTDRLVDSAREVLGAGALVGVLLTGMGNDGAQAMARLRREGGRTIAQDADSAVVWGMPGALVGLDGADLVLPMDRIAGQLLEWTGA</sequence>
<reference evidence="11 12" key="1">
    <citation type="journal article" date="2013" name="Genome Announc.">
        <title>Genome Sequence of Novosphingobium lindaniclasticum LE124T, Isolated from a Hexachlorocyclohexane Dumpsite.</title>
        <authorList>
            <person name="Saxena A."/>
            <person name="Nayyar N."/>
            <person name="Sangwan N."/>
            <person name="Kumari R."/>
            <person name="Khurana J.P."/>
            <person name="Lal R."/>
        </authorList>
    </citation>
    <scope>NUCLEOTIDE SEQUENCE [LARGE SCALE GENOMIC DNA]</scope>
    <source>
        <strain evidence="11 12">LE124</strain>
    </source>
</reference>
<evidence type="ECO:0000256" key="2">
    <source>
        <dbReference type="ARBA" id="ARBA00022500"/>
    </source>
</evidence>
<dbReference type="eggNOG" id="COG2201">
    <property type="taxonomic scope" value="Bacteria"/>
</dbReference>
<dbReference type="NCBIfam" id="NF001965">
    <property type="entry name" value="PRK00742.1"/>
    <property type="match status" value="1"/>
</dbReference>
<comment type="domain">
    <text evidence="5">Contains a C-terminal catalytic domain, and an N-terminal region which modulates catalytic activity.</text>
</comment>
<evidence type="ECO:0000259" key="9">
    <source>
        <dbReference type="PROSITE" id="PS50110"/>
    </source>
</evidence>
<dbReference type="HAMAP" id="MF_00099">
    <property type="entry name" value="CheB_chemtxs"/>
    <property type="match status" value="1"/>
</dbReference>
<feature type="active site" evidence="5 6">
    <location>
        <position position="192"/>
    </location>
</feature>
<feature type="active site" evidence="5 6">
    <location>
        <position position="219"/>
    </location>
</feature>
<comment type="subcellular location">
    <subcellularLocation>
        <location evidence="5">Cytoplasm</location>
    </subcellularLocation>
</comment>
<dbReference type="PROSITE" id="PS50122">
    <property type="entry name" value="CHEB"/>
    <property type="match status" value="1"/>
</dbReference>
<dbReference type="EC" id="3.1.1.61" evidence="5"/>